<keyword evidence="3" id="KW-1185">Reference proteome</keyword>
<accession>A0A6M8SMQ0</accession>
<dbReference type="RefSeq" id="WP_173532018.1">
    <property type="nucleotide sequence ID" value="NZ_CP054143.1"/>
</dbReference>
<proteinExistence type="predicted"/>
<dbReference type="PANTHER" id="PTHR23308">
    <property type="entry name" value="NUCLEAR INHIBITOR OF PROTEIN PHOSPHATASE-1"/>
    <property type="match status" value="1"/>
</dbReference>
<protein>
    <submittedName>
        <fullName evidence="2">FHA domain-containing protein</fullName>
    </submittedName>
</protein>
<reference evidence="2 3" key="1">
    <citation type="submission" date="2020-05" db="EMBL/GenBank/DDBJ databases">
        <title>Complete genome sequence of Deefgea sp. D17.</title>
        <authorList>
            <person name="Bae J.-W."/>
            <person name="Han J.E."/>
        </authorList>
    </citation>
    <scope>NUCLEOTIDE SEQUENCE [LARGE SCALE GENOMIC DNA]</scope>
    <source>
        <strain evidence="2 3">D17</strain>
    </source>
</reference>
<dbReference type="PROSITE" id="PS50006">
    <property type="entry name" value="FHA_DOMAIN"/>
    <property type="match status" value="1"/>
</dbReference>
<dbReference type="CDD" id="cd00060">
    <property type="entry name" value="FHA"/>
    <property type="match status" value="1"/>
</dbReference>
<evidence type="ECO:0000313" key="3">
    <source>
        <dbReference type="Proteomes" id="UP000504844"/>
    </source>
</evidence>
<dbReference type="AlphaFoldDB" id="A0A6M8SMQ0"/>
<feature type="domain" description="FHA" evidence="1">
    <location>
        <begin position="23"/>
        <end position="72"/>
    </location>
</feature>
<evidence type="ECO:0000259" key="1">
    <source>
        <dbReference type="PROSITE" id="PS50006"/>
    </source>
</evidence>
<sequence length="199" mass="22380">MAKLVLSFEGKPVKEFNLSAQRTLIGRRSNNAIHIDHLAVSGVHAVLECIGDHYFIEDQQSTNGTSVNGKKIKRHALNHGDEIKIAKYRLQFISDRQLPRQQSALIEPTQSIPKQAVIRVLTGANAGRELLLNKERNTLGKVGQQVAVISRREQGFFIAHSEGQQRPVVNGRPLEVAELRLNEEDLIEILGIRMAFFFR</sequence>
<name>A0A6M8SMQ0_9NEIS</name>
<dbReference type="InterPro" id="IPR050923">
    <property type="entry name" value="Cell_Proc_Reg/RNA_Proc"/>
</dbReference>
<organism evidence="2 3">
    <name type="scientific">Deefgea piscis</name>
    <dbReference type="NCBI Taxonomy" id="2739061"/>
    <lineage>
        <taxon>Bacteria</taxon>
        <taxon>Pseudomonadati</taxon>
        <taxon>Pseudomonadota</taxon>
        <taxon>Betaproteobacteria</taxon>
        <taxon>Neisseriales</taxon>
        <taxon>Chitinibacteraceae</taxon>
        <taxon>Deefgea</taxon>
    </lineage>
</organism>
<dbReference type="Gene3D" id="2.60.200.20">
    <property type="match status" value="1"/>
</dbReference>
<dbReference type="Proteomes" id="UP000504844">
    <property type="component" value="Chromosome"/>
</dbReference>
<evidence type="ECO:0000313" key="2">
    <source>
        <dbReference type="EMBL" id="QKJ65508.1"/>
    </source>
</evidence>
<dbReference type="InterPro" id="IPR008984">
    <property type="entry name" value="SMAD_FHA_dom_sf"/>
</dbReference>
<dbReference type="SMART" id="SM00240">
    <property type="entry name" value="FHA"/>
    <property type="match status" value="1"/>
</dbReference>
<dbReference type="SUPFAM" id="SSF49879">
    <property type="entry name" value="SMAD/FHA domain"/>
    <property type="match status" value="2"/>
</dbReference>
<dbReference type="EMBL" id="CP054143">
    <property type="protein sequence ID" value="QKJ65508.1"/>
    <property type="molecule type" value="Genomic_DNA"/>
</dbReference>
<dbReference type="KEGG" id="dee:HQN60_01460"/>
<dbReference type="Pfam" id="PF00498">
    <property type="entry name" value="FHA"/>
    <property type="match status" value="1"/>
</dbReference>
<gene>
    <name evidence="2" type="ORF">HQN60_01460</name>
</gene>
<dbReference type="InterPro" id="IPR000253">
    <property type="entry name" value="FHA_dom"/>
</dbReference>